<feature type="transmembrane region" description="Helical" evidence="3">
    <location>
        <begin position="23"/>
        <end position="42"/>
    </location>
</feature>
<proteinExistence type="inferred from homology"/>
<gene>
    <name evidence="4" type="ORF">F0562_000485</name>
</gene>
<evidence type="ECO:0000256" key="3">
    <source>
        <dbReference type="SAM" id="Phobius"/>
    </source>
</evidence>
<dbReference type="InterPro" id="IPR036259">
    <property type="entry name" value="MFS_trans_sf"/>
</dbReference>
<protein>
    <submittedName>
        <fullName evidence="4">Uncharacterized protein</fullName>
    </submittedName>
</protein>
<evidence type="ECO:0000256" key="2">
    <source>
        <dbReference type="SAM" id="MobiDB-lite"/>
    </source>
</evidence>
<organism evidence="4 5">
    <name type="scientific">Nyssa sinensis</name>
    <dbReference type="NCBI Taxonomy" id="561372"/>
    <lineage>
        <taxon>Eukaryota</taxon>
        <taxon>Viridiplantae</taxon>
        <taxon>Streptophyta</taxon>
        <taxon>Embryophyta</taxon>
        <taxon>Tracheophyta</taxon>
        <taxon>Spermatophyta</taxon>
        <taxon>Magnoliopsida</taxon>
        <taxon>eudicotyledons</taxon>
        <taxon>Gunneridae</taxon>
        <taxon>Pentapetalae</taxon>
        <taxon>asterids</taxon>
        <taxon>Cornales</taxon>
        <taxon>Nyssaceae</taxon>
        <taxon>Nyssa</taxon>
    </lineage>
</organism>
<keyword evidence="3" id="KW-0812">Transmembrane</keyword>
<keyword evidence="5" id="KW-1185">Reference proteome</keyword>
<reference evidence="4 5" key="1">
    <citation type="submission" date="2019-09" db="EMBL/GenBank/DDBJ databases">
        <title>A chromosome-level genome assembly of the Chinese tupelo Nyssa sinensis.</title>
        <authorList>
            <person name="Yang X."/>
            <person name="Kang M."/>
            <person name="Yang Y."/>
            <person name="Xiong H."/>
            <person name="Wang M."/>
            <person name="Zhang Z."/>
            <person name="Wang Z."/>
            <person name="Wu H."/>
            <person name="Ma T."/>
            <person name="Liu J."/>
            <person name="Xi Z."/>
        </authorList>
    </citation>
    <scope>NUCLEOTIDE SEQUENCE [LARGE SCALE GENOMIC DNA]</scope>
    <source>
        <strain evidence="4">J267</strain>
        <tissue evidence="4">Leaf</tissue>
    </source>
</reference>
<feature type="compositionally biased region" description="Acidic residues" evidence="2">
    <location>
        <begin position="248"/>
        <end position="259"/>
    </location>
</feature>
<evidence type="ECO:0000313" key="5">
    <source>
        <dbReference type="Proteomes" id="UP000325577"/>
    </source>
</evidence>
<dbReference type="OrthoDB" id="433512at2759"/>
<keyword evidence="3" id="KW-1133">Transmembrane helix</keyword>
<dbReference type="Proteomes" id="UP000325577">
    <property type="component" value="Linkage Group LG0"/>
</dbReference>
<dbReference type="EMBL" id="CM018031">
    <property type="protein sequence ID" value="KAA8548801.1"/>
    <property type="molecule type" value="Genomic_DNA"/>
</dbReference>
<feature type="region of interest" description="Disordered" evidence="2">
    <location>
        <begin position="238"/>
        <end position="288"/>
    </location>
</feature>
<evidence type="ECO:0000256" key="1">
    <source>
        <dbReference type="ARBA" id="ARBA00044504"/>
    </source>
</evidence>
<comment type="similarity">
    <text evidence="1">Belongs to the major facilitator superfamily. Phosphate:H(+) symporter (TC 2.A.1.9) family.</text>
</comment>
<accession>A0A5J5C5C5</accession>
<evidence type="ECO:0000313" key="4">
    <source>
        <dbReference type="EMBL" id="KAA8548801.1"/>
    </source>
</evidence>
<dbReference type="AlphaFoldDB" id="A0A5J5C5C5"/>
<sequence>MHSITRTRLPLDPAGSAGPQADYIWRIILMFGAIPAALAYYWRMKIPETARYTIMQGIRQLKTWVKFYMLKSIPKRQRCRSWLKNRPIHLSSSLGNSLAVMAFTYLEPLLHGFSRTLPSIVRTFFQKDVLIAIEWIPKARTMNAIHVVYMISKAQFLIAPCMHRNLPGKAEVNLPWYICISWEGRSHSRKTRVSGMLPKAQIQARLMLATRQVLVRKSHSLCLDASTFWECTSLSSCRNPKGKSLEELSGENCDDDVEPADTRSQATSKDNVEPTDPMAAPNSVCDQI</sequence>
<keyword evidence="3" id="KW-0472">Membrane</keyword>
<name>A0A5J5C5C5_9ASTE</name>
<dbReference type="Gene3D" id="1.20.1250.20">
    <property type="entry name" value="MFS general substrate transporter like domains"/>
    <property type="match status" value="1"/>
</dbReference>